<dbReference type="AlphaFoldDB" id="A0A2T1IZY2"/>
<dbReference type="STRING" id="40216.GCA_001917365_00355"/>
<dbReference type="EMBL" id="VFBM01000001">
    <property type="protein sequence ID" value="TNX94304.1"/>
    <property type="molecule type" value="Genomic_DNA"/>
</dbReference>
<comment type="caution">
    <text evidence="1">The sequence shown here is derived from an EMBL/GenBank/DDBJ whole genome shotgun (WGS) entry which is preliminary data.</text>
</comment>
<dbReference type="Proteomes" id="UP000314285">
    <property type="component" value="Unassembled WGS sequence"/>
</dbReference>
<gene>
    <name evidence="1" type="ORF">FHY67_01130</name>
</gene>
<proteinExistence type="predicted"/>
<accession>A0A2T1IZY2</accession>
<evidence type="ECO:0000313" key="2">
    <source>
        <dbReference type="Proteomes" id="UP000314285"/>
    </source>
</evidence>
<evidence type="ECO:0000313" key="1">
    <source>
        <dbReference type="EMBL" id="TNX94304.1"/>
    </source>
</evidence>
<sequence>MHRAVAILYVAAIFILLFFVLYFPQVPEKKYINLAFIVLLVMLALAHVRAAIEVKYGTDYGRRLSRLLGIILLFSFPIGTAIGIYILIKTKAQYWQPYNARYLSYGD</sequence>
<name>A0A2T1IZY2_ACIRA</name>
<protein>
    <submittedName>
        <fullName evidence="1">Uncharacterized protein</fullName>
    </submittedName>
</protein>
<organism evidence="1 2">
    <name type="scientific">Acinetobacter radioresistens</name>
    <dbReference type="NCBI Taxonomy" id="40216"/>
    <lineage>
        <taxon>Bacteria</taxon>
        <taxon>Pseudomonadati</taxon>
        <taxon>Pseudomonadota</taxon>
        <taxon>Gammaproteobacteria</taxon>
        <taxon>Moraxellales</taxon>
        <taxon>Moraxellaceae</taxon>
        <taxon>Acinetobacter</taxon>
    </lineage>
</organism>
<reference evidence="1 2" key="1">
    <citation type="submission" date="2019-06" db="EMBL/GenBank/DDBJ databases">
        <title>Genome of Acinetobacter radioresistens APH1, a phenol degrading strain.</title>
        <authorList>
            <person name="Liu Y."/>
        </authorList>
    </citation>
    <scope>NUCLEOTIDE SEQUENCE [LARGE SCALE GENOMIC DNA]</scope>
    <source>
        <strain evidence="1 2">APH1</strain>
    </source>
</reference>